<dbReference type="OrthoDB" id="2506808at2759"/>
<evidence type="ECO:0000256" key="1">
    <source>
        <dbReference type="SAM" id="MobiDB-lite"/>
    </source>
</evidence>
<evidence type="ECO:0000313" key="2">
    <source>
        <dbReference type="EMBL" id="OAV93393.1"/>
    </source>
</evidence>
<proteinExistence type="predicted"/>
<name>A0A180GN87_PUCT1</name>
<feature type="region of interest" description="Disordered" evidence="1">
    <location>
        <begin position="1"/>
        <end position="68"/>
    </location>
</feature>
<evidence type="ECO:0000313" key="3">
    <source>
        <dbReference type="EnsemblFungi" id="PTTG_27332-t43_1-p1"/>
    </source>
</evidence>
<feature type="compositionally biased region" description="Basic and acidic residues" evidence="1">
    <location>
        <begin position="31"/>
        <end position="40"/>
    </location>
</feature>
<dbReference type="PANTHER" id="PTHR31912">
    <property type="entry name" value="IP13529P"/>
    <property type="match status" value="1"/>
</dbReference>
<reference evidence="3" key="4">
    <citation type="submission" date="2025-05" db="UniProtKB">
        <authorList>
            <consortium name="EnsemblFungi"/>
        </authorList>
    </citation>
    <scope>IDENTIFICATION</scope>
    <source>
        <strain evidence="3">isolate 1-1 / race 1 (BBBD)</strain>
    </source>
</reference>
<dbReference type="Proteomes" id="UP000005240">
    <property type="component" value="Unassembled WGS sequence"/>
</dbReference>
<dbReference type="EMBL" id="ADAS02000051">
    <property type="protein sequence ID" value="OAV93393.1"/>
    <property type="molecule type" value="Genomic_DNA"/>
</dbReference>
<feature type="region of interest" description="Disordered" evidence="1">
    <location>
        <begin position="112"/>
        <end position="135"/>
    </location>
</feature>
<dbReference type="STRING" id="630390.A0A180GN87"/>
<feature type="compositionally biased region" description="Acidic residues" evidence="1">
    <location>
        <begin position="119"/>
        <end position="135"/>
    </location>
</feature>
<reference evidence="2" key="2">
    <citation type="submission" date="2016-05" db="EMBL/GenBank/DDBJ databases">
        <title>Comparative analysis highlights variable genome content of wheat rusts and divergence of the mating loci.</title>
        <authorList>
            <person name="Cuomo C.A."/>
            <person name="Bakkeren G."/>
            <person name="Szabo L."/>
            <person name="Khalil H."/>
            <person name="Joly D."/>
            <person name="Goldberg J."/>
            <person name="Young S."/>
            <person name="Zeng Q."/>
            <person name="Fellers J."/>
        </authorList>
    </citation>
    <scope>NUCLEOTIDE SEQUENCE [LARGE SCALE GENOMIC DNA]</scope>
    <source>
        <strain evidence="2">1-1 BBBD Race 1</strain>
    </source>
</reference>
<evidence type="ECO:0000313" key="4">
    <source>
        <dbReference type="Proteomes" id="UP000005240"/>
    </source>
</evidence>
<accession>A0A180GN87</accession>
<dbReference type="VEuPathDB" id="FungiDB:PTTG_27332"/>
<sequence length="624" mass="71347">MSTEEHSKKPTHLANLPSYLRPDYGQAADETSDRANERQIDGVGTVETGNNSHRDEDETEHQPDSFHATPHLHEVYMEAVEYQDDRSNTGESNSEDELLNMREVIDIFQPASQVNKGMEEEDEGGKGEEEEPEVEDQGWYPFAGLAQLVSILLTGYMHTILSRMQFDKVCSLAELCGLELRCWTSVWRAKAKLRDMLNMNPNQRESVFKNQCYSLSVQKLITLDLANPYVSPHLDFYPVDSGGKNIYKLSQSYKWREDLPREYRAQMVAINKKHYYIYEPCQLHSGELVVPIFFYQQEDKMYAKCAKLKHDGLPHEPKFKMIIPKNLPYKSPKLLSIACEEFSLNYFEICMWGDEPLSSVCKNTIWEEDHGSFTPISLPNDWREKSGNRIIRHVPIALYCDDTSGNQSKKWNKHISYYFTLAGLPPKLSNQQYNCHFLSTSNTAGPLELADQIVDELNDMTLNGCVAFDCELQQEVCVTTVVLCFLGDSPMHAEITNTPLPGAALNPCRICHLGVEKRSDKSGEDYIYQFLGMDSLGNRDVVDYRSWSETIERSYELWETAVNSSRDAYITESKALGVQDAINKAFVDMLKDRKKAAEVGKIMALAEHQKHKLFNPFLRLLGKK</sequence>
<reference evidence="2" key="1">
    <citation type="submission" date="2009-11" db="EMBL/GenBank/DDBJ databases">
        <authorList>
            <consortium name="The Broad Institute Genome Sequencing Platform"/>
            <person name="Ward D."/>
            <person name="Feldgarden M."/>
            <person name="Earl A."/>
            <person name="Young S.K."/>
            <person name="Zeng Q."/>
            <person name="Koehrsen M."/>
            <person name="Alvarado L."/>
            <person name="Berlin A."/>
            <person name="Bochicchio J."/>
            <person name="Borenstein D."/>
            <person name="Chapman S.B."/>
            <person name="Chen Z."/>
            <person name="Engels R."/>
            <person name="Freedman E."/>
            <person name="Gellesch M."/>
            <person name="Goldberg J."/>
            <person name="Griggs A."/>
            <person name="Gujja S."/>
            <person name="Heilman E."/>
            <person name="Heiman D."/>
            <person name="Hepburn T."/>
            <person name="Howarth C."/>
            <person name="Jen D."/>
            <person name="Larson L."/>
            <person name="Lewis B."/>
            <person name="Mehta T."/>
            <person name="Park D."/>
            <person name="Pearson M."/>
            <person name="Roberts A."/>
            <person name="Saif S."/>
            <person name="Shea T."/>
            <person name="Shenoy N."/>
            <person name="Sisk P."/>
            <person name="Stolte C."/>
            <person name="Sykes S."/>
            <person name="Thomson T."/>
            <person name="Walk T."/>
            <person name="White J."/>
            <person name="Yandava C."/>
            <person name="Izard J."/>
            <person name="Baranova O.V."/>
            <person name="Blanton J.M."/>
            <person name="Tanner A.C."/>
            <person name="Dewhirst F.E."/>
            <person name="Haas B."/>
            <person name="Nusbaum C."/>
            <person name="Birren B."/>
        </authorList>
    </citation>
    <scope>NUCLEOTIDE SEQUENCE [LARGE SCALE GENOMIC DNA]</scope>
    <source>
        <strain evidence="2">1-1 BBBD Race 1</strain>
    </source>
</reference>
<feature type="compositionally biased region" description="Basic and acidic residues" evidence="1">
    <location>
        <begin position="52"/>
        <end position="64"/>
    </location>
</feature>
<keyword evidence="4" id="KW-1185">Reference proteome</keyword>
<reference evidence="3 4" key="3">
    <citation type="journal article" date="2017" name="G3 (Bethesda)">
        <title>Comparative analysis highlights variable genome content of wheat rusts and divergence of the mating loci.</title>
        <authorList>
            <person name="Cuomo C.A."/>
            <person name="Bakkeren G."/>
            <person name="Khalil H.B."/>
            <person name="Panwar V."/>
            <person name="Joly D."/>
            <person name="Linning R."/>
            <person name="Sakthikumar S."/>
            <person name="Song X."/>
            <person name="Adiconis X."/>
            <person name="Fan L."/>
            <person name="Goldberg J.M."/>
            <person name="Levin J.Z."/>
            <person name="Young S."/>
            <person name="Zeng Q."/>
            <person name="Anikster Y."/>
            <person name="Bruce M."/>
            <person name="Wang M."/>
            <person name="Yin C."/>
            <person name="McCallum B."/>
            <person name="Szabo L.J."/>
            <person name="Hulbert S."/>
            <person name="Chen X."/>
            <person name="Fellers J.P."/>
        </authorList>
    </citation>
    <scope>NUCLEOTIDE SEQUENCE</scope>
    <source>
        <strain evidence="4">Isolate 1-1 / race 1 (BBBD)</strain>
        <strain evidence="3">isolate 1-1 / race 1 (BBBD)</strain>
    </source>
</reference>
<gene>
    <name evidence="2" type="ORF">PTTG_27332</name>
</gene>
<dbReference type="PANTHER" id="PTHR31912:SF34">
    <property type="entry name" value="NOTOCHORD-RELATED PROTEIN"/>
    <property type="match status" value="1"/>
</dbReference>
<dbReference type="EnsemblFungi" id="PTTG_27332-t43_1">
    <property type="protein sequence ID" value="PTTG_27332-t43_1-p1"/>
    <property type="gene ID" value="PTTG_27332"/>
</dbReference>
<dbReference type="AlphaFoldDB" id="A0A180GN87"/>
<protein>
    <submittedName>
        <fullName evidence="2 3">Uncharacterized protein</fullName>
    </submittedName>
</protein>
<organism evidence="2">
    <name type="scientific">Puccinia triticina (isolate 1-1 / race 1 (BBBD))</name>
    <name type="common">Brown leaf rust fungus</name>
    <dbReference type="NCBI Taxonomy" id="630390"/>
    <lineage>
        <taxon>Eukaryota</taxon>
        <taxon>Fungi</taxon>
        <taxon>Dikarya</taxon>
        <taxon>Basidiomycota</taxon>
        <taxon>Pucciniomycotina</taxon>
        <taxon>Pucciniomycetes</taxon>
        <taxon>Pucciniales</taxon>
        <taxon>Pucciniaceae</taxon>
        <taxon>Puccinia</taxon>
    </lineage>
</organism>